<evidence type="ECO:0000256" key="3">
    <source>
        <dbReference type="ARBA" id="ARBA00008883"/>
    </source>
</evidence>
<evidence type="ECO:0000256" key="6">
    <source>
        <dbReference type="ARBA" id="ARBA00022519"/>
    </source>
</evidence>
<proteinExistence type="inferred from homology"/>
<dbReference type="Pfam" id="PF13614">
    <property type="entry name" value="AAA_31"/>
    <property type="match status" value="1"/>
</dbReference>
<comment type="similarity">
    <text evidence="3">Belongs to the etk/wzc family.</text>
</comment>
<evidence type="ECO:0000256" key="14">
    <source>
        <dbReference type="ARBA" id="ARBA00023137"/>
    </source>
</evidence>
<comment type="catalytic activity">
    <reaction evidence="15">
        <text>L-tyrosyl-[protein] + ATP = O-phospho-L-tyrosyl-[protein] + ADP + H(+)</text>
        <dbReference type="Rhea" id="RHEA:10596"/>
        <dbReference type="Rhea" id="RHEA-COMP:10136"/>
        <dbReference type="Rhea" id="RHEA-COMP:20101"/>
        <dbReference type="ChEBI" id="CHEBI:15378"/>
        <dbReference type="ChEBI" id="CHEBI:30616"/>
        <dbReference type="ChEBI" id="CHEBI:46858"/>
        <dbReference type="ChEBI" id="CHEBI:61978"/>
        <dbReference type="ChEBI" id="CHEBI:456216"/>
        <dbReference type="EC" id="2.7.10.2"/>
    </reaction>
</comment>
<dbReference type="RefSeq" id="WP_211850243.1">
    <property type="nucleotide sequence ID" value="NZ_JAAGBB010000001.1"/>
</dbReference>
<keyword evidence="5" id="KW-1003">Cell membrane</keyword>
<name>A0ABS5ER23_9PROT</name>
<evidence type="ECO:0000256" key="9">
    <source>
        <dbReference type="ARBA" id="ARBA00022741"/>
    </source>
</evidence>
<dbReference type="PANTHER" id="PTHR32309">
    <property type="entry name" value="TYROSINE-PROTEIN KINASE"/>
    <property type="match status" value="1"/>
</dbReference>
<evidence type="ECO:0000256" key="17">
    <source>
        <dbReference type="SAM" id="Phobius"/>
    </source>
</evidence>
<comment type="caution">
    <text evidence="20">The sequence shown here is derived from an EMBL/GenBank/DDBJ whole genome shotgun (WGS) entry which is preliminary data.</text>
</comment>
<keyword evidence="9" id="KW-0547">Nucleotide-binding</keyword>
<evidence type="ECO:0000256" key="11">
    <source>
        <dbReference type="ARBA" id="ARBA00022840"/>
    </source>
</evidence>
<feature type="domain" description="Polysaccharide chain length determinant N-terminal" evidence="18">
    <location>
        <begin position="9"/>
        <end position="88"/>
    </location>
</feature>
<dbReference type="CDD" id="cd05387">
    <property type="entry name" value="BY-kinase"/>
    <property type="match status" value="1"/>
</dbReference>
<keyword evidence="12 17" id="KW-1133">Transmembrane helix</keyword>
<evidence type="ECO:0000256" key="10">
    <source>
        <dbReference type="ARBA" id="ARBA00022777"/>
    </source>
</evidence>
<evidence type="ECO:0000256" key="7">
    <source>
        <dbReference type="ARBA" id="ARBA00022679"/>
    </source>
</evidence>
<comment type="similarity">
    <text evidence="2">Belongs to the CpsD/CapB family.</text>
</comment>
<comment type="subcellular location">
    <subcellularLocation>
        <location evidence="1">Cell inner membrane</location>
        <topology evidence="1">Multi-pass membrane protein</topology>
    </subcellularLocation>
</comment>
<organism evidence="20 21">
    <name type="scientific">Plastoroseomonas hellenica</name>
    <dbReference type="NCBI Taxonomy" id="2687306"/>
    <lineage>
        <taxon>Bacteria</taxon>
        <taxon>Pseudomonadati</taxon>
        <taxon>Pseudomonadota</taxon>
        <taxon>Alphaproteobacteria</taxon>
        <taxon>Acetobacterales</taxon>
        <taxon>Acetobacteraceae</taxon>
        <taxon>Plastoroseomonas</taxon>
    </lineage>
</organism>
<keyword evidence="8 17" id="KW-0812">Transmembrane</keyword>
<reference evidence="21" key="1">
    <citation type="journal article" date="2021" name="Syst. Appl. Microbiol.">
        <title>Roseomonas hellenica sp. nov., isolated from roots of wild-growing Alkanna tinctoria.</title>
        <authorList>
            <person name="Rat A."/>
            <person name="Naranjo H.D."/>
            <person name="Lebbe L."/>
            <person name="Cnockaert M."/>
            <person name="Krigas N."/>
            <person name="Grigoriadou K."/>
            <person name="Maloupa E."/>
            <person name="Willems A."/>
        </authorList>
    </citation>
    <scope>NUCLEOTIDE SEQUENCE [LARGE SCALE GENOMIC DNA]</scope>
    <source>
        <strain evidence="21">LMG 31523</strain>
    </source>
</reference>
<evidence type="ECO:0000259" key="18">
    <source>
        <dbReference type="Pfam" id="PF02706"/>
    </source>
</evidence>
<sequence length="719" mass="77339">MPFSLAMGLLRRRAALILIILAVGLGTGYAVLSQMTPQYSAEAIILIQQRRTPVSDLQTISAEPGSATNEIRTQMDILRSPALARQVILRTGLLDVPEFQPTPGLTASVMATLRQAFGITAAPSRELTQDERVELLTYSLLGRMTIANEVRSNVMRIGITTADPALSARVANAYADEFLEASRRQKYAAARRAQEWLEGRLRDLATKVRESERAVAEFRAAHGLRDNAGDRRGQRTQSVAEQQLAAVSAQVTAAAADRARKEAQAAQVAQMLRTPDGRDTLPEVLGSSLIQRLREAEASAAARESEIASRAGARSPDLIAARAQRAGLQARIRQETQNALAGLQNELATARAQEASLRETLNGLRNTVAAEQTAEIQLQQLLAEADANRSIFESFLGRSTQLANVSGIQEADAEIVSPAAAPLGPSAPRKGRALAVIGMIALVIGVGIAVLMERLRTGFRTPEELEAKTGLPVVGVVPKLPRRMRKLVASEARHVDFDAALSRMRGTLQVMHDGRSPQMLIVTSALPAEGKSLLATGLARNAAEAGLKVLLVDCDMRNPTLASLLELPPGPGLSDLLQGTMIAGKEPVVRRAPGGFDVITTGATARSAQDLLASSSMDGLLRAVRARYDVVVLDTPPVLAVTDTMLLVRKADAVLMTTRWDQTPQSVVQSAVRLLRNSGALNMFAALTQVDLRRYSTDGDSPLAFMHRKYRGYNAMIAR</sequence>
<keyword evidence="16" id="KW-0175">Coiled coil</keyword>
<evidence type="ECO:0000256" key="2">
    <source>
        <dbReference type="ARBA" id="ARBA00007316"/>
    </source>
</evidence>
<gene>
    <name evidence="20" type="ORF">GXW71_00145</name>
</gene>
<feature type="domain" description="AAA" evidence="19">
    <location>
        <begin position="530"/>
        <end position="660"/>
    </location>
</feature>
<evidence type="ECO:0000256" key="1">
    <source>
        <dbReference type="ARBA" id="ARBA00004429"/>
    </source>
</evidence>
<evidence type="ECO:0000256" key="16">
    <source>
        <dbReference type="SAM" id="Coils"/>
    </source>
</evidence>
<keyword evidence="10" id="KW-0418">Kinase</keyword>
<keyword evidence="21" id="KW-1185">Reference proteome</keyword>
<keyword evidence="11" id="KW-0067">ATP-binding</keyword>
<evidence type="ECO:0000313" key="20">
    <source>
        <dbReference type="EMBL" id="MBR0662751.1"/>
    </source>
</evidence>
<feature type="coiled-coil region" evidence="16">
    <location>
        <begin position="318"/>
        <end position="367"/>
    </location>
</feature>
<evidence type="ECO:0000256" key="13">
    <source>
        <dbReference type="ARBA" id="ARBA00023136"/>
    </source>
</evidence>
<protein>
    <recommendedName>
        <fullName evidence="4">non-specific protein-tyrosine kinase</fullName>
        <ecNumber evidence="4">2.7.10.2</ecNumber>
    </recommendedName>
</protein>
<keyword evidence="6" id="KW-0997">Cell inner membrane</keyword>
<evidence type="ECO:0000256" key="5">
    <source>
        <dbReference type="ARBA" id="ARBA00022475"/>
    </source>
</evidence>
<dbReference type="Pfam" id="PF02706">
    <property type="entry name" value="Wzz"/>
    <property type="match status" value="1"/>
</dbReference>
<accession>A0ABS5ER23</accession>
<dbReference type="EMBL" id="JAAGBB010000001">
    <property type="protein sequence ID" value="MBR0662751.1"/>
    <property type="molecule type" value="Genomic_DNA"/>
</dbReference>
<dbReference type="InterPro" id="IPR050445">
    <property type="entry name" value="Bact_polysacc_biosynth/exp"/>
</dbReference>
<dbReference type="Proteomes" id="UP001196870">
    <property type="component" value="Unassembled WGS sequence"/>
</dbReference>
<evidence type="ECO:0000313" key="21">
    <source>
        <dbReference type="Proteomes" id="UP001196870"/>
    </source>
</evidence>
<dbReference type="SUPFAM" id="SSF52540">
    <property type="entry name" value="P-loop containing nucleoside triphosphate hydrolases"/>
    <property type="match status" value="1"/>
</dbReference>
<dbReference type="InterPro" id="IPR025669">
    <property type="entry name" value="AAA_dom"/>
</dbReference>
<evidence type="ECO:0000256" key="12">
    <source>
        <dbReference type="ARBA" id="ARBA00022989"/>
    </source>
</evidence>
<evidence type="ECO:0000259" key="19">
    <source>
        <dbReference type="Pfam" id="PF13614"/>
    </source>
</evidence>
<keyword evidence="7" id="KW-0808">Transferase</keyword>
<dbReference type="PANTHER" id="PTHR32309:SF13">
    <property type="entry name" value="FERRIC ENTEROBACTIN TRANSPORT PROTEIN FEPE"/>
    <property type="match status" value="1"/>
</dbReference>
<evidence type="ECO:0000256" key="15">
    <source>
        <dbReference type="ARBA" id="ARBA00051245"/>
    </source>
</evidence>
<evidence type="ECO:0000256" key="8">
    <source>
        <dbReference type="ARBA" id="ARBA00022692"/>
    </source>
</evidence>
<dbReference type="InterPro" id="IPR027417">
    <property type="entry name" value="P-loop_NTPase"/>
</dbReference>
<keyword evidence="13 17" id="KW-0472">Membrane</keyword>
<dbReference type="InterPro" id="IPR005702">
    <property type="entry name" value="Wzc-like_C"/>
</dbReference>
<feature type="transmembrane region" description="Helical" evidence="17">
    <location>
        <begin position="433"/>
        <end position="452"/>
    </location>
</feature>
<keyword evidence="14" id="KW-0829">Tyrosine-protein kinase</keyword>
<dbReference type="EC" id="2.7.10.2" evidence="4"/>
<evidence type="ECO:0000256" key="4">
    <source>
        <dbReference type="ARBA" id="ARBA00011903"/>
    </source>
</evidence>
<dbReference type="InterPro" id="IPR003856">
    <property type="entry name" value="LPS_length_determ_N"/>
</dbReference>
<dbReference type="Gene3D" id="3.40.50.300">
    <property type="entry name" value="P-loop containing nucleotide triphosphate hydrolases"/>
    <property type="match status" value="1"/>
</dbReference>